<dbReference type="InterPro" id="IPR011642">
    <property type="entry name" value="Gate_dom"/>
</dbReference>
<evidence type="ECO:0000256" key="2">
    <source>
        <dbReference type="SAM" id="Phobius"/>
    </source>
</evidence>
<feature type="compositionally biased region" description="Polar residues" evidence="1">
    <location>
        <begin position="33"/>
        <end position="43"/>
    </location>
</feature>
<reference evidence="5" key="1">
    <citation type="submission" date="2022-11" db="EMBL/GenBank/DDBJ databases">
        <title>Centuries of genome instability and evolution in soft-shell clam transmissible cancer (bioRxiv).</title>
        <authorList>
            <person name="Hart S.F.M."/>
            <person name="Yonemitsu M.A."/>
            <person name="Giersch R.M."/>
            <person name="Beal B.F."/>
            <person name="Arriagada G."/>
            <person name="Davis B.W."/>
            <person name="Ostrander E.A."/>
            <person name="Goff S.P."/>
            <person name="Metzger M.J."/>
        </authorList>
    </citation>
    <scope>NUCLEOTIDE SEQUENCE</scope>
    <source>
        <strain evidence="5">MELC-2E11</strain>
        <tissue evidence="5">Siphon/mantle</tissue>
    </source>
</reference>
<evidence type="ECO:0000313" key="6">
    <source>
        <dbReference type="Proteomes" id="UP001164746"/>
    </source>
</evidence>
<dbReference type="InterPro" id="IPR008276">
    <property type="entry name" value="C_nuclsd_transpt"/>
</dbReference>
<keyword evidence="6" id="KW-1185">Reference proteome</keyword>
<dbReference type="Proteomes" id="UP001164746">
    <property type="component" value="Chromosome 1"/>
</dbReference>
<protein>
    <submittedName>
        <fullName evidence="5">S28A3-like protein</fullName>
    </submittedName>
</protein>
<feature type="transmembrane region" description="Helical" evidence="2">
    <location>
        <begin position="131"/>
        <end position="150"/>
    </location>
</feature>
<gene>
    <name evidence="5" type="ORF">MAR_007213</name>
</gene>
<dbReference type="Pfam" id="PF01773">
    <property type="entry name" value="Nucleos_tra2_N"/>
    <property type="match status" value="1"/>
</dbReference>
<evidence type="ECO:0000313" key="5">
    <source>
        <dbReference type="EMBL" id="WAQ94742.1"/>
    </source>
</evidence>
<keyword evidence="2" id="KW-0472">Membrane</keyword>
<dbReference type="EMBL" id="CP111012">
    <property type="protein sequence ID" value="WAQ94742.1"/>
    <property type="molecule type" value="Genomic_DNA"/>
</dbReference>
<feature type="domain" description="Nucleoside transporter/FeoB GTPase Gate" evidence="4">
    <location>
        <begin position="187"/>
        <end position="284"/>
    </location>
</feature>
<feature type="region of interest" description="Disordered" evidence="1">
    <location>
        <begin position="1"/>
        <end position="46"/>
    </location>
</feature>
<keyword evidence="2" id="KW-0812">Transmembrane</keyword>
<feature type="transmembrane region" description="Helical" evidence="2">
    <location>
        <begin position="262"/>
        <end position="282"/>
    </location>
</feature>
<proteinExistence type="predicted"/>
<evidence type="ECO:0000259" key="3">
    <source>
        <dbReference type="Pfam" id="PF01773"/>
    </source>
</evidence>
<dbReference type="Pfam" id="PF07670">
    <property type="entry name" value="Gate"/>
    <property type="match status" value="1"/>
</dbReference>
<accession>A0ABY7DDA3</accession>
<name>A0ABY7DDA3_MYAAR</name>
<organism evidence="5 6">
    <name type="scientific">Mya arenaria</name>
    <name type="common">Soft-shell clam</name>
    <dbReference type="NCBI Taxonomy" id="6604"/>
    <lineage>
        <taxon>Eukaryota</taxon>
        <taxon>Metazoa</taxon>
        <taxon>Spiralia</taxon>
        <taxon>Lophotrochozoa</taxon>
        <taxon>Mollusca</taxon>
        <taxon>Bivalvia</taxon>
        <taxon>Autobranchia</taxon>
        <taxon>Heteroconchia</taxon>
        <taxon>Euheterodonta</taxon>
        <taxon>Imparidentia</taxon>
        <taxon>Neoheterodontei</taxon>
        <taxon>Myida</taxon>
        <taxon>Myoidea</taxon>
        <taxon>Myidae</taxon>
        <taxon>Mya</taxon>
    </lineage>
</organism>
<evidence type="ECO:0000256" key="1">
    <source>
        <dbReference type="SAM" id="MobiDB-lite"/>
    </source>
</evidence>
<keyword evidence="2" id="KW-1133">Transmembrane helix</keyword>
<dbReference type="PANTHER" id="PTHR10590:SF4">
    <property type="entry name" value="SOLUTE CARRIER FAMILY 28 MEMBER 3"/>
    <property type="match status" value="1"/>
</dbReference>
<feature type="transmembrane region" description="Helical" evidence="2">
    <location>
        <begin position="186"/>
        <end position="207"/>
    </location>
</feature>
<sequence>MSADVQLKTIKRLDSESGSPEKPPAYADIADGGQTNRSYVPDSSQEDIHVQPMPSVAIETITIEPDGEANVPNGDGVRHRGHGDEAMKIAFDVDQYEESSDEEEEYGNKVLKVVGTAQSTIWVYYEQYKSLFWGLAIQFYFALLILRTKWGYATFQWLGDRIKEFLEHTDAGSKFVFGDAYTMHYFAFKVLTVIIFFSSIISMLYYLGAMQFLIRNIARFLAFCLGTSPTESLNAAGNIFIGQSESPLLIRPFIKEMTRSELHAVCTGGFATIAGSVMAAYIEMGVNVYLI</sequence>
<dbReference type="PANTHER" id="PTHR10590">
    <property type="entry name" value="SODIUM/NUCLEOSIDE COTRANSPORTER"/>
    <property type="match status" value="1"/>
</dbReference>
<evidence type="ECO:0000259" key="4">
    <source>
        <dbReference type="Pfam" id="PF07670"/>
    </source>
</evidence>
<dbReference type="InterPro" id="IPR002668">
    <property type="entry name" value="CNT_N_dom"/>
</dbReference>
<feature type="domain" description="Concentrative nucleoside transporter N-terminal" evidence="3">
    <location>
        <begin position="128"/>
        <end position="179"/>
    </location>
</feature>